<dbReference type="EMBL" id="JAEDAJ010000001">
    <property type="protein sequence ID" value="MBK0330121.1"/>
    <property type="molecule type" value="Genomic_DNA"/>
</dbReference>
<organism evidence="2 3">
    <name type="scientific">Brachybacterium halotolerans</name>
    <dbReference type="NCBI Taxonomy" id="2795215"/>
    <lineage>
        <taxon>Bacteria</taxon>
        <taxon>Bacillati</taxon>
        <taxon>Actinomycetota</taxon>
        <taxon>Actinomycetes</taxon>
        <taxon>Micrococcales</taxon>
        <taxon>Dermabacteraceae</taxon>
        <taxon>Brachybacterium</taxon>
    </lineage>
</organism>
<sequence length="203" mass="23114">MDHFFWRSIVTPIVVAVVGTLLVEYLAKPRLEARKVRLLQNRAAVDAFTLAMQRVGQLAGALPSDDFLARNPRLHEFAKSAISELDAATDAASRALSGLGLPYVVKHRSHIGRTAMYLGYLRGRCFIAGEKPLGNITMLKSAYEELEKFDKYYQVHLGFKDSQRRWLPRVLWRWTKQRKYVDESSQFLAELGLEPPSPKPPEE</sequence>
<dbReference type="RefSeq" id="WP_200500775.1">
    <property type="nucleotide sequence ID" value="NZ_JAEDAJ010000001.1"/>
</dbReference>
<evidence type="ECO:0000256" key="1">
    <source>
        <dbReference type="SAM" id="Phobius"/>
    </source>
</evidence>
<evidence type="ECO:0000313" key="3">
    <source>
        <dbReference type="Proteomes" id="UP000612352"/>
    </source>
</evidence>
<accession>A0ABS1B641</accession>
<keyword evidence="3" id="KW-1185">Reference proteome</keyword>
<keyword evidence="1" id="KW-0812">Transmembrane</keyword>
<evidence type="ECO:0000313" key="2">
    <source>
        <dbReference type="EMBL" id="MBK0330121.1"/>
    </source>
</evidence>
<reference evidence="2 3" key="1">
    <citation type="submission" date="2020-12" db="EMBL/GenBank/DDBJ databases">
        <title>Brachybacterium sp. MASK1Z-5, whole genome shotgun sequence.</title>
        <authorList>
            <person name="Tuo L."/>
        </authorList>
    </citation>
    <scope>NUCLEOTIDE SEQUENCE [LARGE SCALE GENOMIC DNA]</scope>
    <source>
        <strain evidence="2 3">MASK1Z-5</strain>
    </source>
</reference>
<keyword evidence="1" id="KW-0472">Membrane</keyword>
<gene>
    <name evidence="2" type="ORF">I8D64_01720</name>
</gene>
<protein>
    <recommendedName>
        <fullName evidence="4">DUF4760 domain-containing protein</fullName>
    </recommendedName>
</protein>
<keyword evidence="1" id="KW-1133">Transmembrane helix</keyword>
<evidence type="ECO:0008006" key="4">
    <source>
        <dbReference type="Google" id="ProtNLM"/>
    </source>
</evidence>
<dbReference type="Proteomes" id="UP000612352">
    <property type="component" value="Unassembled WGS sequence"/>
</dbReference>
<feature type="transmembrane region" description="Helical" evidence="1">
    <location>
        <begin position="6"/>
        <end position="27"/>
    </location>
</feature>
<proteinExistence type="predicted"/>
<comment type="caution">
    <text evidence="2">The sequence shown here is derived from an EMBL/GenBank/DDBJ whole genome shotgun (WGS) entry which is preliminary data.</text>
</comment>
<name>A0ABS1B641_9MICO</name>